<name>A0A5C1YRT9_9PROT</name>
<dbReference type="OrthoDB" id="6905924at2"/>
<gene>
    <name evidence="1" type="ORF">FLP30_12815</name>
</gene>
<dbReference type="KEGG" id="acek:FLP30_12815"/>
<dbReference type="Proteomes" id="UP000324536">
    <property type="component" value="Plasmid unnamed1"/>
</dbReference>
<keyword evidence="2" id="KW-1185">Reference proteome</keyword>
<sequence>MKIVTLAHITLNRPGSLSRGGFQSGVSDGSPRDRSETVILEGNEQGDVLEAVKKIAIQHGEHEEQLSLLNVSTPYGTPDGTICFSEKHQPYGGTQFGSHYSVCKVFPALEAGGRYFRLNEVIF</sequence>
<dbReference type="EMBL" id="CP043507">
    <property type="protein sequence ID" value="QEO18761.1"/>
    <property type="molecule type" value="Genomic_DNA"/>
</dbReference>
<evidence type="ECO:0000313" key="1">
    <source>
        <dbReference type="EMBL" id="QEO18761.1"/>
    </source>
</evidence>
<reference evidence="1 2" key="1">
    <citation type="submission" date="2019-09" db="EMBL/GenBank/DDBJ databases">
        <title>Genome sequencing of strain KACC 21233.</title>
        <authorList>
            <person name="Heo J."/>
            <person name="Kim S.-J."/>
            <person name="Kim J.-S."/>
            <person name="Hong S.-B."/>
            <person name="Kwon S.-W."/>
        </authorList>
    </citation>
    <scope>NUCLEOTIDE SEQUENCE [LARGE SCALE GENOMIC DNA]</scope>
    <source>
        <strain evidence="1 2">KACC 21233</strain>
        <plasmid evidence="1 2">unnamed1</plasmid>
    </source>
</reference>
<accession>A0A5C1YRT9</accession>
<geneLocation type="plasmid" evidence="1">
    <name>unnamed1</name>
</geneLocation>
<dbReference type="RefSeq" id="WP_149280418.1">
    <property type="nucleotide sequence ID" value="NZ_CP043507.1"/>
</dbReference>
<organism evidence="1 2">
    <name type="scientific">Acetobacter vaccinii</name>
    <dbReference type="NCBI Taxonomy" id="2592655"/>
    <lineage>
        <taxon>Bacteria</taxon>
        <taxon>Pseudomonadati</taxon>
        <taxon>Pseudomonadota</taxon>
        <taxon>Alphaproteobacteria</taxon>
        <taxon>Acetobacterales</taxon>
        <taxon>Acetobacteraceae</taxon>
        <taxon>Acetobacter</taxon>
    </lineage>
</organism>
<keyword evidence="1" id="KW-0614">Plasmid</keyword>
<evidence type="ECO:0000313" key="2">
    <source>
        <dbReference type="Proteomes" id="UP000324536"/>
    </source>
</evidence>
<protein>
    <submittedName>
        <fullName evidence="1">Uncharacterized protein</fullName>
    </submittedName>
</protein>
<proteinExistence type="predicted"/>
<dbReference type="AlphaFoldDB" id="A0A5C1YRT9"/>